<dbReference type="Proteomes" id="UP000265520">
    <property type="component" value="Unassembled WGS sequence"/>
</dbReference>
<accession>A0A392VDJ8</accession>
<protein>
    <submittedName>
        <fullName evidence="1">Uncharacterized protein</fullName>
    </submittedName>
</protein>
<evidence type="ECO:0000313" key="1">
    <source>
        <dbReference type="EMBL" id="MCI85041.1"/>
    </source>
</evidence>
<name>A0A392VDJ8_9FABA</name>
<keyword evidence="2" id="KW-1185">Reference proteome</keyword>
<dbReference type="EMBL" id="LXQA011105634">
    <property type="protein sequence ID" value="MCI85041.1"/>
    <property type="molecule type" value="Genomic_DNA"/>
</dbReference>
<dbReference type="AlphaFoldDB" id="A0A392VDJ8"/>
<sequence length="54" mass="6384">MCESYLNFEKLDCKEEFHKMKGAHTGFKKLMDLYLDNLNLAQKVENDKEAEDDI</sequence>
<organism evidence="1 2">
    <name type="scientific">Trifolium medium</name>
    <dbReference type="NCBI Taxonomy" id="97028"/>
    <lineage>
        <taxon>Eukaryota</taxon>
        <taxon>Viridiplantae</taxon>
        <taxon>Streptophyta</taxon>
        <taxon>Embryophyta</taxon>
        <taxon>Tracheophyta</taxon>
        <taxon>Spermatophyta</taxon>
        <taxon>Magnoliopsida</taxon>
        <taxon>eudicotyledons</taxon>
        <taxon>Gunneridae</taxon>
        <taxon>Pentapetalae</taxon>
        <taxon>rosids</taxon>
        <taxon>fabids</taxon>
        <taxon>Fabales</taxon>
        <taxon>Fabaceae</taxon>
        <taxon>Papilionoideae</taxon>
        <taxon>50 kb inversion clade</taxon>
        <taxon>NPAAA clade</taxon>
        <taxon>Hologalegina</taxon>
        <taxon>IRL clade</taxon>
        <taxon>Trifolieae</taxon>
        <taxon>Trifolium</taxon>
    </lineage>
</organism>
<reference evidence="1 2" key="1">
    <citation type="journal article" date="2018" name="Front. Plant Sci.">
        <title>Red Clover (Trifolium pratense) and Zigzag Clover (T. medium) - A Picture of Genomic Similarities and Differences.</title>
        <authorList>
            <person name="Dluhosova J."/>
            <person name="Istvanek J."/>
            <person name="Nedelnik J."/>
            <person name="Repkova J."/>
        </authorList>
    </citation>
    <scope>NUCLEOTIDE SEQUENCE [LARGE SCALE GENOMIC DNA]</scope>
    <source>
        <strain evidence="2">cv. 10/8</strain>
        <tissue evidence="1">Leaf</tissue>
    </source>
</reference>
<comment type="caution">
    <text evidence="1">The sequence shown here is derived from an EMBL/GenBank/DDBJ whole genome shotgun (WGS) entry which is preliminary data.</text>
</comment>
<proteinExistence type="predicted"/>
<evidence type="ECO:0000313" key="2">
    <source>
        <dbReference type="Proteomes" id="UP000265520"/>
    </source>
</evidence>
<feature type="non-terminal residue" evidence="1">
    <location>
        <position position="54"/>
    </location>
</feature>